<name>A0A426ZIN6_ENSVE</name>
<dbReference type="Proteomes" id="UP000287651">
    <property type="component" value="Unassembled WGS sequence"/>
</dbReference>
<reference evidence="1 2" key="1">
    <citation type="journal article" date="2014" name="Agronomy (Basel)">
        <title>A Draft Genome Sequence for Ensete ventricosum, the Drought-Tolerant Tree Against Hunger.</title>
        <authorList>
            <person name="Harrison J."/>
            <person name="Moore K.A."/>
            <person name="Paszkiewicz K."/>
            <person name="Jones T."/>
            <person name="Grant M."/>
            <person name="Ambacheew D."/>
            <person name="Muzemil S."/>
            <person name="Studholme D.J."/>
        </authorList>
    </citation>
    <scope>NUCLEOTIDE SEQUENCE [LARGE SCALE GENOMIC DNA]</scope>
</reference>
<proteinExistence type="predicted"/>
<dbReference type="AlphaFoldDB" id="A0A426ZIN6"/>
<comment type="caution">
    <text evidence="1">The sequence shown here is derived from an EMBL/GenBank/DDBJ whole genome shotgun (WGS) entry which is preliminary data.</text>
</comment>
<organism evidence="1 2">
    <name type="scientific">Ensete ventricosum</name>
    <name type="common">Abyssinian banana</name>
    <name type="synonym">Musa ensete</name>
    <dbReference type="NCBI Taxonomy" id="4639"/>
    <lineage>
        <taxon>Eukaryota</taxon>
        <taxon>Viridiplantae</taxon>
        <taxon>Streptophyta</taxon>
        <taxon>Embryophyta</taxon>
        <taxon>Tracheophyta</taxon>
        <taxon>Spermatophyta</taxon>
        <taxon>Magnoliopsida</taxon>
        <taxon>Liliopsida</taxon>
        <taxon>Zingiberales</taxon>
        <taxon>Musaceae</taxon>
        <taxon>Ensete</taxon>
    </lineage>
</organism>
<sequence>MHQVDAFGNSPGACRKLAEGIGSLSGWRKGVRQKKTETHRKIVGDDAVGSRRKFARRFAEGIGKLTGNVKEDRRKEDRRTYHKIARGCQSMRELGLN</sequence>
<evidence type="ECO:0000313" key="2">
    <source>
        <dbReference type="Proteomes" id="UP000287651"/>
    </source>
</evidence>
<evidence type="ECO:0000313" key="1">
    <source>
        <dbReference type="EMBL" id="RRT63838.1"/>
    </source>
</evidence>
<protein>
    <submittedName>
        <fullName evidence="1">Uncharacterized protein</fullName>
    </submittedName>
</protein>
<dbReference type="EMBL" id="AMZH03006438">
    <property type="protein sequence ID" value="RRT63838.1"/>
    <property type="molecule type" value="Genomic_DNA"/>
</dbReference>
<accession>A0A426ZIN6</accession>
<gene>
    <name evidence="1" type="ORF">B296_00034833</name>
</gene>